<gene>
    <name evidence="6" type="ORF">EUV02_05135</name>
</gene>
<dbReference type="Pfam" id="PF01124">
    <property type="entry name" value="MAPEG"/>
    <property type="match status" value="1"/>
</dbReference>
<dbReference type="RefSeq" id="WP_135245100.1">
    <property type="nucleotide sequence ID" value="NZ_SIHO01000001.1"/>
</dbReference>
<dbReference type="Proteomes" id="UP000297737">
    <property type="component" value="Unassembled WGS sequence"/>
</dbReference>
<dbReference type="Gene3D" id="1.20.120.550">
    <property type="entry name" value="Membrane associated eicosanoid/glutathione metabolism-like domain"/>
    <property type="match status" value="1"/>
</dbReference>
<evidence type="ECO:0000313" key="6">
    <source>
        <dbReference type="EMBL" id="TFU06377.1"/>
    </source>
</evidence>
<dbReference type="EMBL" id="SIHO01000001">
    <property type="protein sequence ID" value="TFU06377.1"/>
    <property type="molecule type" value="Genomic_DNA"/>
</dbReference>
<organism evidence="6 7">
    <name type="scientific">Glacieibacterium arshaanense</name>
    <dbReference type="NCBI Taxonomy" id="2511025"/>
    <lineage>
        <taxon>Bacteria</taxon>
        <taxon>Pseudomonadati</taxon>
        <taxon>Pseudomonadota</taxon>
        <taxon>Alphaproteobacteria</taxon>
        <taxon>Sphingomonadales</taxon>
        <taxon>Sphingosinicellaceae</taxon>
        <taxon>Glacieibacterium</taxon>
    </lineage>
</organism>
<feature type="transmembrane region" description="Helical" evidence="5">
    <location>
        <begin position="73"/>
        <end position="99"/>
    </location>
</feature>
<keyword evidence="7" id="KW-1185">Reference proteome</keyword>
<dbReference type="InterPro" id="IPR023352">
    <property type="entry name" value="MAPEG-like_dom_sf"/>
</dbReference>
<comment type="subcellular location">
    <subcellularLocation>
        <location evidence="1">Membrane</location>
    </subcellularLocation>
</comment>
<evidence type="ECO:0000256" key="3">
    <source>
        <dbReference type="ARBA" id="ARBA00022989"/>
    </source>
</evidence>
<dbReference type="OrthoDB" id="5516290at2"/>
<keyword evidence="3 5" id="KW-1133">Transmembrane helix</keyword>
<evidence type="ECO:0000256" key="2">
    <source>
        <dbReference type="ARBA" id="ARBA00022692"/>
    </source>
</evidence>
<evidence type="ECO:0000256" key="5">
    <source>
        <dbReference type="SAM" id="Phobius"/>
    </source>
</evidence>
<protein>
    <submittedName>
        <fullName evidence="6">MAPEG family protein</fullName>
    </submittedName>
</protein>
<feature type="transmembrane region" description="Helical" evidence="5">
    <location>
        <begin position="119"/>
        <end position="142"/>
    </location>
</feature>
<comment type="caution">
    <text evidence="6">The sequence shown here is derived from an EMBL/GenBank/DDBJ whole genome shotgun (WGS) entry which is preliminary data.</text>
</comment>
<evidence type="ECO:0000313" key="7">
    <source>
        <dbReference type="Proteomes" id="UP000297737"/>
    </source>
</evidence>
<evidence type="ECO:0000256" key="1">
    <source>
        <dbReference type="ARBA" id="ARBA00004370"/>
    </source>
</evidence>
<sequence length="143" mass="15516">MHSGILAPVALLALWSMVMLAWTLTTRMGALKKMGVDISKVRGTKPNMLDGVLPDKTMWVAHNYNHLMEQPTAFYAVALALAIMGMGDGLNAWLAWAYVGLRIVHSLVQATTNIVGIRFMLFVLSSLCLVALALHALLGALLN</sequence>
<accession>A0A4Y9ERW6</accession>
<dbReference type="AlphaFoldDB" id="A0A4Y9ERW6"/>
<dbReference type="InterPro" id="IPR001129">
    <property type="entry name" value="Membr-assoc_MAPEG"/>
</dbReference>
<proteinExistence type="predicted"/>
<reference evidence="6 7" key="1">
    <citation type="submission" date="2019-02" db="EMBL/GenBank/DDBJ databases">
        <title>Polymorphobacter sp. isolated from the lake at the Tibet of China.</title>
        <authorList>
            <person name="Li A."/>
        </authorList>
    </citation>
    <scope>NUCLEOTIDE SEQUENCE [LARGE SCALE GENOMIC DNA]</scope>
    <source>
        <strain evidence="6 7">DJ1R-1</strain>
    </source>
</reference>
<dbReference type="SUPFAM" id="SSF161084">
    <property type="entry name" value="MAPEG domain-like"/>
    <property type="match status" value="1"/>
</dbReference>
<name>A0A4Y9ERW6_9SPHN</name>
<evidence type="ECO:0000256" key="4">
    <source>
        <dbReference type="ARBA" id="ARBA00023136"/>
    </source>
</evidence>
<keyword evidence="4 5" id="KW-0472">Membrane</keyword>
<keyword evidence="2 5" id="KW-0812">Transmembrane</keyword>
<dbReference type="GO" id="GO:0016020">
    <property type="term" value="C:membrane"/>
    <property type="evidence" value="ECO:0007669"/>
    <property type="project" value="UniProtKB-SubCell"/>
</dbReference>